<evidence type="ECO:0000256" key="2">
    <source>
        <dbReference type="ARBA" id="ARBA00004496"/>
    </source>
</evidence>
<dbReference type="SUPFAM" id="SSF52058">
    <property type="entry name" value="L domain-like"/>
    <property type="match status" value="1"/>
</dbReference>
<protein>
    <submittedName>
        <fullName evidence="14">Nuclear RNA export factor 2-like</fullName>
    </submittedName>
</protein>
<comment type="similarity">
    <text evidence="3">Belongs to the NXF family.</text>
</comment>
<keyword evidence="4" id="KW-0813">Transport</keyword>
<keyword evidence="8" id="KW-0509">mRNA transport</keyword>
<dbReference type="Gene3D" id="3.10.450.50">
    <property type="match status" value="1"/>
</dbReference>
<dbReference type="GO" id="GO:0005634">
    <property type="term" value="C:nucleus"/>
    <property type="evidence" value="ECO:0007669"/>
    <property type="project" value="UniProtKB-SubCell"/>
</dbReference>
<evidence type="ECO:0000256" key="7">
    <source>
        <dbReference type="ARBA" id="ARBA00022737"/>
    </source>
</evidence>
<dbReference type="SUPFAM" id="SSF54427">
    <property type="entry name" value="NTF2-like"/>
    <property type="match status" value="1"/>
</dbReference>
<dbReference type="Pfam" id="PF09162">
    <property type="entry name" value="Tap-RNA_bind"/>
    <property type="match status" value="1"/>
</dbReference>
<evidence type="ECO:0000256" key="5">
    <source>
        <dbReference type="ARBA" id="ARBA00022490"/>
    </source>
</evidence>
<dbReference type="PANTHER" id="PTHR10662">
    <property type="entry name" value="NUCLEAR RNA EXPORT FACTOR"/>
    <property type="match status" value="1"/>
</dbReference>
<dbReference type="InterPro" id="IPR057125">
    <property type="entry name" value="NXF1/2/3/5-like_LRR"/>
</dbReference>
<dbReference type="FunFam" id="3.80.10.10:FF:000384">
    <property type="entry name" value="Nuclear RNA export factor 1"/>
    <property type="match status" value="1"/>
</dbReference>
<dbReference type="AlphaFoldDB" id="A0A8B7BDK5"/>
<keyword evidence="7" id="KW-0677">Repeat</keyword>
<dbReference type="InterPro" id="IPR012677">
    <property type="entry name" value="Nucleotide-bd_a/b_plait_sf"/>
</dbReference>
<dbReference type="InterPro" id="IPR002075">
    <property type="entry name" value="NTF2_dom"/>
</dbReference>
<keyword evidence="5" id="KW-0963">Cytoplasm</keyword>
<feature type="domain" description="NXF1/2/3/5-like leucine-rich repeat" evidence="12">
    <location>
        <begin position="122"/>
        <end position="258"/>
    </location>
</feature>
<evidence type="ECO:0000256" key="9">
    <source>
        <dbReference type="ARBA" id="ARBA00023242"/>
    </source>
</evidence>
<proteinExistence type="inferred from homology"/>
<reference evidence="14" key="1">
    <citation type="submission" date="2025-08" db="UniProtKB">
        <authorList>
            <consortium name="RefSeq"/>
        </authorList>
    </citation>
    <scope>IDENTIFICATION</scope>
</reference>
<keyword evidence="13" id="KW-1185">Reference proteome</keyword>
<dbReference type="InterPro" id="IPR032675">
    <property type="entry name" value="LRR_dom_sf"/>
</dbReference>
<evidence type="ECO:0000256" key="6">
    <source>
        <dbReference type="ARBA" id="ARBA00022614"/>
    </source>
</evidence>
<dbReference type="SUPFAM" id="SSF54928">
    <property type="entry name" value="RNA-binding domain, RBD"/>
    <property type="match status" value="1"/>
</dbReference>
<evidence type="ECO:0000259" key="11">
    <source>
        <dbReference type="Pfam" id="PF22602"/>
    </source>
</evidence>
<dbReference type="InterPro" id="IPR035979">
    <property type="entry name" value="RBD_domain_sf"/>
</dbReference>
<dbReference type="Gene3D" id="3.30.70.330">
    <property type="match status" value="1"/>
</dbReference>
<comment type="subcellular location">
    <subcellularLocation>
        <location evidence="2">Cytoplasm</location>
    </subcellularLocation>
    <subcellularLocation>
        <location evidence="1">Nucleus</location>
    </subcellularLocation>
</comment>
<keyword evidence="6" id="KW-0433">Leucine-rich repeat</keyword>
<evidence type="ECO:0000256" key="1">
    <source>
        <dbReference type="ARBA" id="ARBA00004123"/>
    </source>
</evidence>
<dbReference type="FunFam" id="3.30.70.330:FF:000165">
    <property type="entry name" value="nuclear RNA export factor 1"/>
    <property type="match status" value="1"/>
</dbReference>
<evidence type="ECO:0000313" key="14">
    <source>
        <dbReference type="RefSeq" id="XP_007956956.1"/>
    </source>
</evidence>
<evidence type="ECO:0000256" key="8">
    <source>
        <dbReference type="ARBA" id="ARBA00022816"/>
    </source>
</evidence>
<sequence>MDIWKEKIPPEGTVLERGQNETPQDWFKITIPYGRKYDKTWLLNSIQSHCTVSFTPVDFHYVRMQVKFFVQDASAASALKNVRIYDEENRKINIYVNSSSVPYSVQNKLGPEQVEQLKLTMNKRYNDFQQSLDLQSLRFDPDLVGHDIDMILNRRKCMDYTLNIIKENFPELLSLNLRNNRLYQLDGLSDIVQKAPRLKILNLSNNKLKSVWELEKIKGLKLEELWLQGNALCNNFSMQSNYVSSILQLFPKLLRLDGQELPTLMTSGSEDSKKLPVSKGSFFGSETLKNQVFQFLRQYYWMYDHGDRQGLVCAYHDEACFSMTITFDPEYPAPSSLGKYSRESRNMKKIKDPVQRICLLKHKKHDVVNFLNVLPKTQHDFNSLLVDMYMHTVSTCFLPEAQTEEVGRSLRIMNDQLSVRDASPKEFLSAFSTPVFTPSSTSMSTLSQEQQEMMVGSPTQSGMDLEWFQK</sequence>
<dbReference type="PANTHER" id="PTHR10662:SF15">
    <property type="entry name" value="NUCLEAR RNA EXPORT FACTOR 5"/>
    <property type="match status" value="1"/>
</dbReference>
<dbReference type="GeneID" id="103212830"/>
<dbReference type="InterPro" id="IPR001611">
    <property type="entry name" value="Leu-rich_rpt"/>
</dbReference>
<dbReference type="PROSITE" id="PS51450">
    <property type="entry name" value="LRR"/>
    <property type="match status" value="2"/>
</dbReference>
<evidence type="ECO:0000259" key="10">
    <source>
        <dbReference type="Pfam" id="PF09162"/>
    </source>
</evidence>
<dbReference type="InterPro" id="IPR015245">
    <property type="entry name" value="Tap_RNA-bd"/>
</dbReference>
<dbReference type="Pfam" id="PF24048">
    <property type="entry name" value="LRR_NXF1-5"/>
    <property type="match status" value="1"/>
</dbReference>
<feature type="domain" description="Nuclear RNA export factor Tap RNA-binding" evidence="10">
    <location>
        <begin position="26"/>
        <end position="103"/>
    </location>
</feature>
<evidence type="ECO:0000256" key="4">
    <source>
        <dbReference type="ARBA" id="ARBA00022448"/>
    </source>
</evidence>
<name>A0A8B7BDK5_ORYAF</name>
<feature type="domain" description="Nuclear transport factor 2" evidence="11">
    <location>
        <begin position="292"/>
        <end position="395"/>
    </location>
</feature>
<evidence type="ECO:0000256" key="3">
    <source>
        <dbReference type="ARBA" id="ARBA00009285"/>
    </source>
</evidence>
<dbReference type="RefSeq" id="XP_007956956.1">
    <property type="nucleotide sequence ID" value="XM_007958765.1"/>
</dbReference>
<dbReference type="InterPro" id="IPR030217">
    <property type="entry name" value="NXF_fam"/>
</dbReference>
<dbReference type="GO" id="GO:0005737">
    <property type="term" value="C:cytoplasm"/>
    <property type="evidence" value="ECO:0007669"/>
    <property type="project" value="UniProtKB-SubCell"/>
</dbReference>
<evidence type="ECO:0000259" key="12">
    <source>
        <dbReference type="Pfam" id="PF24048"/>
    </source>
</evidence>
<dbReference type="Gene3D" id="3.80.10.10">
    <property type="entry name" value="Ribonuclease Inhibitor"/>
    <property type="match status" value="1"/>
</dbReference>
<dbReference type="GO" id="GO:0016973">
    <property type="term" value="P:poly(A)+ mRNA export from nucleus"/>
    <property type="evidence" value="ECO:0007669"/>
    <property type="project" value="TreeGrafter"/>
</dbReference>
<dbReference type="InterPro" id="IPR032710">
    <property type="entry name" value="NTF2-like_dom_sf"/>
</dbReference>
<dbReference type="OrthoDB" id="25872at2759"/>
<dbReference type="Pfam" id="PF22602">
    <property type="entry name" value="NXF_NTF2"/>
    <property type="match status" value="1"/>
</dbReference>
<organism evidence="13 14">
    <name type="scientific">Orycteropus afer afer</name>
    <dbReference type="NCBI Taxonomy" id="1230840"/>
    <lineage>
        <taxon>Eukaryota</taxon>
        <taxon>Metazoa</taxon>
        <taxon>Chordata</taxon>
        <taxon>Craniata</taxon>
        <taxon>Vertebrata</taxon>
        <taxon>Euteleostomi</taxon>
        <taxon>Mammalia</taxon>
        <taxon>Eutheria</taxon>
        <taxon>Afrotheria</taxon>
        <taxon>Tubulidentata</taxon>
        <taxon>Orycteropodidae</taxon>
        <taxon>Orycteropus</taxon>
    </lineage>
</organism>
<gene>
    <name evidence="14" type="primary">LOC103212830</name>
</gene>
<accession>A0A8B7BDK5</accession>
<evidence type="ECO:0000313" key="13">
    <source>
        <dbReference type="Proteomes" id="UP000694850"/>
    </source>
</evidence>
<dbReference type="Proteomes" id="UP000694850">
    <property type="component" value="Unplaced"/>
</dbReference>
<keyword evidence="9" id="KW-0539">Nucleus</keyword>
<dbReference type="GO" id="GO:0003723">
    <property type="term" value="F:RNA binding"/>
    <property type="evidence" value="ECO:0007669"/>
    <property type="project" value="InterPro"/>
</dbReference>